<evidence type="ECO:0000313" key="2">
    <source>
        <dbReference type="EMBL" id="GAG75846.1"/>
    </source>
</evidence>
<dbReference type="SUPFAM" id="SSF51735">
    <property type="entry name" value="NAD(P)-binding Rossmann-fold domains"/>
    <property type="match status" value="1"/>
</dbReference>
<evidence type="ECO:0000256" key="1">
    <source>
        <dbReference type="ARBA" id="ARBA00023027"/>
    </source>
</evidence>
<sequence>NEHRLNLMYNLMLKHKEMYPELLEGVTFEKTTDLKRAITDAKYVISAIHVGGLEAFKTDIEIPFKYGVSQCVGDTLGPGGVFRFLRNAPILKQIVELLSEVGFNGEKNEGKPLFFNYTNPMVMNTWYCNII</sequence>
<dbReference type="GO" id="GO:0005975">
    <property type="term" value="P:carbohydrate metabolic process"/>
    <property type="evidence" value="ECO:0007669"/>
    <property type="project" value="InterPro"/>
</dbReference>
<accession>X1BUL9</accession>
<name>X1BUL9_9ZZZZ</name>
<dbReference type="Gene3D" id="3.40.50.720">
    <property type="entry name" value="NAD(P)-binding Rossmann-like Domain"/>
    <property type="match status" value="1"/>
</dbReference>
<dbReference type="InterPro" id="IPR036291">
    <property type="entry name" value="NAD(P)-bd_dom_sf"/>
</dbReference>
<gene>
    <name evidence="2" type="ORF">S01H4_29005</name>
</gene>
<keyword evidence="1" id="KW-0520">NAD</keyword>
<dbReference type="EMBL" id="BART01014617">
    <property type="protein sequence ID" value="GAG75846.1"/>
    <property type="molecule type" value="Genomic_DNA"/>
</dbReference>
<feature type="non-terminal residue" evidence="2">
    <location>
        <position position="1"/>
    </location>
</feature>
<protein>
    <submittedName>
        <fullName evidence="2">Uncharacterized protein</fullName>
    </submittedName>
</protein>
<dbReference type="PANTHER" id="PTHR32092">
    <property type="entry name" value="6-PHOSPHO-BETA-GLUCOSIDASE-RELATED"/>
    <property type="match status" value="1"/>
</dbReference>
<dbReference type="PRINTS" id="PR00732">
    <property type="entry name" value="GLHYDRLASE4"/>
</dbReference>
<dbReference type="Pfam" id="PF02056">
    <property type="entry name" value="Glyco_hydro_4"/>
    <property type="match status" value="1"/>
</dbReference>
<reference evidence="2" key="1">
    <citation type="journal article" date="2014" name="Front. Microbiol.">
        <title>High frequency of phylogenetically diverse reductive dehalogenase-homologous genes in deep subseafloor sedimentary metagenomes.</title>
        <authorList>
            <person name="Kawai M."/>
            <person name="Futagami T."/>
            <person name="Toyoda A."/>
            <person name="Takaki Y."/>
            <person name="Nishi S."/>
            <person name="Hori S."/>
            <person name="Arai W."/>
            <person name="Tsubouchi T."/>
            <person name="Morono Y."/>
            <person name="Uchiyama I."/>
            <person name="Ito T."/>
            <person name="Fujiyama A."/>
            <person name="Inagaki F."/>
            <person name="Takami H."/>
        </authorList>
    </citation>
    <scope>NUCLEOTIDE SEQUENCE</scope>
    <source>
        <strain evidence="2">Expedition CK06-06</strain>
    </source>
</reference>
<dbReference type="GO" id="GO:0004553">
    <property type="term" value="F:hydrolase activity, hydrolyzing O-glycosyl compounds"/>
    <property type="evidence" value="ECO:0007669"/>
    <property type="project" value="InterPro"/>
</dbReference>
<proteinExistence type="predicted"/>
<dbReference type="AlphaFoldDB" id="X1BUL9"/>
<organism evidence="2">
    <name type="scientific">marine sediment metagenome</name>
    <dbReference type="NCBI Taxonomy" id="412755"/>
    <lineage>
        <taxon>unclassified sequences</taxon>
        <taxon>metagenomes</taxon>
        <taxon>ecological metagenomes</taxon>
    </lineage>
</organism>
<comment type="caution">
    <text evidence="2">The sequence shown here is derived from an EMBL/GenBank/DDBJ whole genome shotgun (WGS) entry which is preliminary data.</text>
</comment>
<dbReference type="InterPro" id="IPR001088">
    <property type="entry name" value="Glyco_hydro_4"/>
</dbReference>
<feature type="non-terminal residue" evidence="2">
    <location>
        <position position="131"/>
    </location>
</feature>